<keyword evidence="3" id="KW-1185">Reference proteome</keyword>
<gene>
    <name evidence="2" type="ORF">NCTC9997_03696</name>
</gene>
<dbReference type="Proteomes" id="UP000267630">
    <property type="component" value="Chromosome 3"/>
</dbReference>
<evidence type="ECO:0000256" key="1">
    <source>
        <dbReference type="SAM" id="Phobius"/>
    </source>
</evidence>
<accession>A0A7Z8ZB03</accession>
<organism evidence="2 3">
    <name type="scientific">Raoultella terrigena</name>
    <name type="common">Klebsiella terrigena</name>
    <dbReference type="NCBI Taxonomy" id="577"/>
    <lineage>
        <taxon>Bacteria</taxon>
        <taxon>Pseudomonadati</taxon>
        <taxon>Pseudomonadota</taxon>
        <taxon>Gammaproteobacteria</taxon>
        <taxon>Enterobacterales</taxon>
        <taxon>Enterobacteriaceae</taxon>
        <taxon>Klebsiella/Raoultella group</taxon>
        <taxon>Raoultella</taxon>
    </lineage>
</organism>
<keyword evidence="1" id="KW-1133">Transmembrane helix</keyword>
<protein>
    <submittedName>
        <fullName evidence="2">Cytosine/purine/uracil/thiamine/allantoin permease family protein</fullName>
    </submittedName>
</protein>
<keyword evidence="1" id="KW-0812">Transmembrane</keyword>
<sequence>MLIQLPFIENPLFHGSLTWVFADNDVSWIIGWFATGLLYYSLRRFDRRVLPAQTILPG</sequence>
<evidence type="ECO:0000313" key="2">
    <source>
        <dbReference type="EMBL" id="VED51269.1"/>
    </source>
</evidence>
<proteinExistence type="predicted"/>
<feature type="transmembrane region" description="Helical" evidence="1">
    <location>
        <begin position="26"/>
        <end position="42"/>
    </location>
</feature>
<name>A0A7Z8ZB03_RAOTE</name>
<evidence type="ECO:0000313" key="3">
    <source>
        <dbReference type="Proteomes" id="UP000267630"/>
    </source>
</evidence>
<dbReference type="AlphaFoldDB" id="A0A7Z8ZB03"/>
<reference evidence="2 3" key="1">
    <citation type="submission" date="2018-12" db="EMBL/GenBank/DDBJ databases">
        <authorList>
            <consortium name="Pathogen Informatics"/>
        </authorList>
    </citation>
    <scope>NUCLEOTIDE SEQUENCE [LARGE SCALE GENOMIC DNA]</scope>
    <source>
        <strain evidence="2 3">NCTC9997</strain>
    </source>
</reference>
<dbReference type="EMBL" id="LR134253">
    <property type="protein sequence ID" value="VED51269.1"/>
    <property type="molecule type" value="Genomic_DNA"/>
</dbReference>
<keyword evidence="1" id="KW-0472">Membrane</keyword>